<name>A0A6C0B2W2_9ZZZZ</name>
<feature type="compositionally biased region" description="Pro residues" evidence="1">
    <location>
        <begin position="83"/>
        <end position="95"/>
    </location>
</feature>
<sequence length="191" mass="19835">MDAHAGPRFPLGLGVLPPPGAEAAVAAAAPAAAPTPFTDAIMDAVNGGIVNTSAGYELPYPVYIASLEPSLKHHYPEPEVRPRAPPAPAPAPAPAPGAVGNSVGYVRTLYDFVRIHRPNPRNIWTNQKIRTLFDNARTFVDSPPPGRALVYNAAAPAPYKAAIQAYVNDAGNQLAAGIPGANVMIPLNIGP</sequence>
<dbReference type="AlphaFoldDB" id="A0A6C0B2W2"/>
<feature type="region of interest" description="Disordered" evidence="1">
    <location>
        <begin position="74"/>
        <end position="95"/>
    </location>
</feature>
<accession>A0A6C0B2W2</accession>
<organism evidence="2">
    <name type="scientific">viral metagenome</name>
    <dbReference type="NCBI Taxonomy" id="1070528"/>
    <lineage>
        <taxon>unclassified sequences</taxon>
        <taxon>metagenomes</taxon>
        <taxon>organismal metagenomes</taxon>
    </lineage>
</organism>
<reference evidence="2" key="1">
    <citation type="journal article" date="2020" name="Nature">
        <title>Giant virus diversity and host interactions through global metagenomics.</title>
        <authorList>
            <person name="Schulz F."/>
            <person name="Roux S."/>
            <person name="Paez-Espino D."/>
            <person name="Jungbluth S."/>
            <person name="Walsh D.A."/>
            <person name="Denef V.J."/>
            <person name="McMahon K.D."/>
            <person name="Konstantinidis K.T."/>
            <person name="Eloe-Fadrosh E.A."/>
            <person name="Kyrpides N.C."/>
            <person name="Woyke T."/>
        </authorList>
    </citation>
    <scope>NUCLEOTIDE SEQUENCE</scope>
    <source>
        <strain evidence="2">GVMAG-M-3300009185-36</strain>
    </source>
</reference>
<proteinExistence type="predicted"/>
<dbReference type="EMBL" id="MN739048">
    <property type="protein sequence ID" value="QHS85813.1"/>
    <property type="molecule type" value="Genomic_DNA"/>
</dbReference>
<evidence type="ECO:0000256" key="1">
    <source>
        <dbReference type="SAM" id="MobiDB-lite"/>
    </source>
</evidence>
<evidence type="ECO:0000313" key="2">
    <source>
        <dbReference type="EMBL" id="QHS85813.1"/>
    </source>
</evidence>
<protein>
    <submittedName>
        <fullName evidence="2">Uncharacterized protein</fullName>
    </submittedName>
</protein>